<proteinExistence type="predicted"/>
<sequence>MANWATLRPYILRRIVYILDNSNRLMNPDDVDIYTSFLQLNQICQHWRNTIKESLYTTAIILCQKPTAEQMLLYGSISDSGQLASRGIYLAASSPQPILWRTDISNIMRLKNSNYTQQLLISSRDCIIDFPSLGDILETFGFSTVEWLRLEKILFIGTPQVAKQDSDTKLPIADDTSKRLSQTSQYFIEHTPHVKHLWHRKSGYLLNNPPAFPLGDMLDFYLPQLRTIALSDFTLPEMNHKYFSSYLARLDLQINSESAERLPKIYAPSLEYLSLYYSDTLHSWHIFRGCLPGSVIFENLTVLEIYHYPEISESIDESDAYLPSISFPKLKDLRLQYYPFNDPSIFALFKDAPIQTATIVDAVDRFQLSVITTFRDVQTLLISTRSWNTSVHDEAAASIAKGLFGKPFSTSTAEIFIDTSLPIPLPDTILWTKLEKVYLQFPVYLSDLIDILPQLPHLRWLLVGAIYNTGNVIGNTESAPIWSSTLSQLILFSSVIHIPTAPSLDAMCTLVSGLPSLLKLVVPGDMLSTAKEALSEHAISRGFSEGMVQIVGYLPTRTIFYLRNGIPYTDNQGSRIV</sequence>
<reference evidence="1 2" key="1">
    <citation type="submission" date="2016-07" db="EMBL/GenBank/DDBJ databases">
        <title>Pervasive Adenine N6-methylation of Active Genes in Fungi.</title>
        <authorList>
            <consortium name="DOE Joint Genome Institute"/>
            <person name="Mondo S.J."/>
            <person name="Dannebaum R.O."/>
            <person name="Kuo R.C."/>
            <person name="Labutti K."/>
            <person name="Haridas S."/>
            <person name="Kuo A."/>
            <person name="Salamov A."/>
            <person name="Ahrendt S.R."/>
            <person name="Lipzen A."/>
            <person name="Sullivan W."/>
            <person name="Andreopoulos W.B."/>
            <person name="Clum A."/>
            <person name="Lindquist E."/>
            <person name="Daum C."/>
            <person name="Ramamoorthy G.K."/>
            <person name="Gryganskyi A."/>
            <person name="Culley D."/>
            <person name="Magnuson J.K."/>
            <person name="James T.Y."/>
            <person name="O'Malley M.A."/>
            <person name="Stajich J.E."/>
            <person name="Spatafora J.W."/>
            <person name="Visel A."/>
            <person name="Grigoriev I.V."/>
        </authorList>
    </citation>
    <scope>NUCLEOTIDE SEQUENCE [LARGE SCALE GENOMIC DNA]</scope>
    <source>
        <strain evidence="1 2">ATCC 12442</strain>
    </source>
</reference>
<dbReference type="OrthoDB" id="5595974at2759"/>
<dbReference type="AlphaFoldDB" id="A0A1Y1VS63"/>
<protein>
    <recommendedName>
        <fullName evidence="3">F-box domain-containing protein</fullName>
    </recommendedName>
</protein>
<dbReference type="InterPro" id="IPR032675">
    <property type="entry name" value="LRR_dom_sf"/>
</dbReference>
<dbReference type="Proteomes" id="UP000193922">
    <property type="component" value="Unassembled WGS sequence"/>
</dbReference>
<keyword evidence="2" id="KW-1185">Reference proteome</keyword>
<evidence type="ECO:0000313" key="2">
    <source>
        <dbReference type="Proteomes" id="UP000193922"/>
    </source>
</evidence>
<evidence type="ECO:0000313" key="1">
    <source>
        <dbReference type="EMBL" id="ORX64119.1"/>
    </source>
</evidence>
<comment type="caution">
    <text evidence="1">The sequence shown here is derived from an EMBL/GenBank/DDBJ whole genome shotgun (WGS) entry which is preliminary data.</text>
</comment>
<dbReference type="RefSeq" id="XP_040739170.1">
    <property type="nucleotide sequence ID" value="XM_040889007.1"/>
</dbReference>
<dbReference type="Gene3D" id="3.80.10.10">
    <property type="entry name" value="Ribonuclease Inhibitor"/>
    <property type="match status" value="1"/>
</dbReference>
<gene>
    <name evidence="1" type="ORF">DL89DRAFT_272692</name>
</gene>
<name>A0A1Y1VS63_9FUNG</name>
<dbReference type="SUPFAM" id="SSF52047">
    <property type="entry name" value="RNI-like"/>
    <property type="match status" value="1"/>
</dbReference>
<evidence type="ECO:0008006" key="3">
    <source>
        <dbReference type="Google" id="ProtNLM"/>
    </source>
</evidence>
<organism evidence="1 2">
    <name type="scientific">Linderina pennispora</name>
    <dbReference type="NCBI Taxonomy" id="61395"/>
    <lineage>
        <taxon>Eukaryota</taxon>
        <taxon>Fungi</taxon>
        <taxon>Fungi incertae sedis</taxon>
        <taxon>Zoopagomycota</taxon>
        <taxon>Kickxellomycotina</taxon>
        <taxon>Kickxellomycetes</taxon>
        <taxon>Kickxellales</taxon>
        <taxon>Kickxellaceae</taxon>
        <taxon>Linderina</taxon>
    </lineage>
</organism>
<dbReference type="GeneID" id="63805655"/>
<dbReference type="EMBL" id="MCFD01000123">
    <property type="protein sequence ID" value="ORX64119.1"/>
    <property type="molecule type" value="Genomic_DNA"/>
</dbReference>
<accession>A0A1Y1VS63</accession>